<dbReference type="RefSeq" id="WP_114027434.1">
    <property type="nucleotide sequence ID" value="NZ_QOIL01000002.1"/>
</dbReference>
<dbReference type="AlphaFoldDB" id="A0A367FSN5"/>
<dbReference type="Proteomes" id="UP000253094">
    <property type="component" value="Unassembled WGS sequence"/>
</dbReference>
<evidence type="ECO:0000313" key="2">
    <source>
        <dbReference type="EMBL" id="RCG32802.1"/>
    </source>
</evidence>
<name>A0A367FSN5_9ACTN</name>
<comment type="caution">
    <text evidence="2">The sequence shown here is derived from an EMBL/GenBank/DDBJ whole genome shotgun (WGS) entry which is preliminary data.</text>
</comment>
<proteinExistence type="predicted"/>
<evidence type="ECO:0000259" key="1">
    <source>
        <dbReference type="Pfam" id="PF03372"/>
    </source>
</evidence>
<dbReference type="OrthoDB" id="7297112at2"/>
<dbReference type="PANTHER" id="PTHR42834">
    <property type="entry name" value="ENDONUCLEASE/EXONUCLEASE/PHOSPHATASE FAMILY PROTEIN (AFU_ORTHOLOGUE AFUA_3G09210)"/>
    <property type="match status" value="1"/>
</dbReference>
<keyword evidence="2" id="KW-0255">Endonuclease</keyword>
<keyword evidence="3" id="KW-1185">Reference proteome</keyword>
<dbReference type="Gene3D" id="3.60.10.10">
    <property type="entry name" value="Endonuclease/exonuclease/phosphatase"/>
    <property type="match status" value="1"/>
</dbReference>
<keyword evidence="2" id="KW-0378">Hydrolase</keyword>
<dbReference type="Pfam" id="PF03372">
    <property type="entry name" value="Exo_endo_phos"/>
    <property type="match status" value="1"/>
</dbReference>
<evidence type="ECO:0000313" key="3">
    <source>
        <dbReference type="Proteomes" id="UP000253094"/>
    </source>
</evidence>
<dbReference type="InterPro" id="IPR005135">
    <property type="entry name" value="Endo/exonuclease/phosphatase"/>
</dbReference>
<dbReference type="SUPFAM" id="SSF56219">
    <property type="entry name" value="DNase I-like"/>
    <property type="match status" value="1"/>
</dbReference>
<feature type="domain" description="Endonuclease/exonuclease/phosphatase" evidence="1">
    <location>
        <begin position="5"/>
        <end position="276"/>
    </location>
</feature>
<dbReference type="InterPro" id="IPR036691">
    <property type="entry name" value="Endo/exonu/phosph_ase_sf"/>
</dbReference>
<protein>
    <submittedName>
        <fullName evidence="2">Endonuclease</fullName>
    </submittedName>
</protein>
<reference evidence="2 3" key="1">
    <citation type="submission" date="2018-06" db="EMBL/GenBank/DDBJ databases">
        <title>Sphaerisporangium craniellae sp. nov., isolated from a marine sponge in the South China Sea.</title>
        <authorList>
            <person name="Li L."/>
        </authorList>
    </citation>
    <scope>NUCLEOTIDE SEQUENCE [LARGE SCALE GENOMIC DNA]</scope>
    <source>
        <strain evidence="2 3">CCTCC AA 208026</strain>
    </source>
</reference>
<dbReference type="EMBL" id="QOIL01000002">
    <property type="protein sequence ID" value="RCG32802.1"/>
    <property type="molecule type" value="Genomic_DNA"/>
</dbReference>
<dbReference type="PANTHER" id="PTHR42834:SF1">
    <property type="entry name" value="ENDONUCLEASE_EXONUCLEASE_PHOSPHATASE FAMILY PROTEIN (AFU_ORTHOLOGUE AFUA_3G09210)"/>
    <property type="match status" value="1"/>
</dbReference>
<sequence length="316" mass="33728">MVVVGTWNLENLYRPGGEFGPRDETAYKAKIKALAATINGFAPDVLGVQEVGHPEALADLTDALGGEWHVALSRHPDARGIRVGVISRLPLTATAEVSAFTAPLAAVQHDDDGPGTDQTSRGMIAVQVDPAPGVTLDVAVCHLKSKLLSFPGGRFAARDEGERARYGAYALYRRAAEATTLRGLADSLVAGHGQRRAVVVVGDFNDEPQAATTQIVLGPPGSELGTPGALRPDRGDAWRLWNLATLIMPENERYSRIHNGKGELIDHILVSRALIEKVGEMRSVVGHGLPSITEDPNARRDAADSDHAPLFARLDL</sequence>
<accession>A0A367FSN5</accession>
<keyword evidence="2" id="KW-0540">Nuclease</keyword>
<gene>
    <name evidence="2" type="ORF">DQ384_04850</name>
</gene>
<dbReference type="GO" id="GO:0004519">
    <property type="term" value="F:endonuclease activity"/>
    <property type="evidence" value="ECO:0007669"/>
    <property type="project" value="UniProtKB-KW"/>
</dbReference>
<organism evidence="2 3">
    <name type="scientific">Sphaerisporangium album</name>
    <dbReference type="NCBI Taxonomy" id="509200"/>
    <lineage>
        <taxon>Bacteria</taxon>
        <taxon>Bacillati</taxon>
        <taxon>Actinomycetota</taxon>
        <taxon>Actinomycetes</taxon>
        <taxon>Streptosporangiales</taxon>
        <taxon>Streptosporangiaceae</taxon>
        <taxon>Sphaerisporangium</taxon>
    </lineage>
</organism>